<evidence type="ECO:0000313" key="3">
    <source>
        <dbReference type="Proteomes" id="UP001519460"/>
    </source>
</evidence>
<dbReference type="Proteomes" id="UP001519460">
    <property type="component" value="Unassembled WGS sequence"/>
</dbReference>
<reference evidence="2 3" key="1">
    <citation type="journal article" date="2023" name="Sci. Data">
        <title>Genome assembly of the Korean intertidal mud-creeper Batillaria attramentaria.</title>
        <authorList>
            <person name="Patra A.K."/>
            <person name="Ho P.T."/>
            <person name="Jun S."/>
            <person name="Lee S.J."/>
            <person name="Kim Y."/>
            <person name="Won Y.J."/>
        </authorList>
    </citation>
    <scope>NUCLEOTIDE SEQUENCE [LARGE SCALE GENOMIC DNA]</scope>
    <source>
        <strain evidence="2">Wonlab-2016</strain>
    </source>
</reference>
<feature type="region of interest" description="Disordered" evidence="1">
    <location>
        <begin position="89"/>
        <end position="114"/>
    </location>
</feature>
<gene>
    <name evidence="2" type="ORF">BaRGS_00034216</name>
</gene>
<keyword evidence="3" id="KW-1185">Reference proteome</keyword>
<organism evidence="2 3">
    <name type="scientific">Batillaria attramentaria</name>
    <dbReference type="NCBI Taxonomy" id="370345"/>
    <lineage>
        <taxon>Eukaryota</taxon>
        <taxon>Metazoa</taxon>
        <taxon>Spiralia</taxon>
        <taxon>Lophotrochozoa</taxon>
        <taxon>Mollusca</taxon>
        <taxon>Gastropoda</taxon>
        <taxon>Caenogastropoda</taxon>
        <taxon>Sorbeoconcha</taxon>
        <taxon>Cerithioidea</taxon>
        <taxon>Batillariidae</taxon>
        <taxon>Batillaria</taxon>
    </lineage>
</organism>
<feature type="compositionally biased region" description="Basic and acidic residues" evidence="1">
    <location>
        <begin position="8"/>
        <end position="21"/>
    </location>
</feature>
<dbReference type="EMBL" id="JACVVK020000434">
    <property type="protein sequence ID" value="KAK7474522.1"/>
    <property type="molecule type" value="Genomic_DNA"/>
</dbReference>
<accession>A0ABD0JHW4</accession>
<feature type="non-terminal residue" evidence="2">
    <location>
        <position position="144"/>
    </location>
</feature>
<feature type="compositionally biased region" description="Basic and acidic residues" evidence="1">
    <location>
        <begin position="91"/>
        <end position="100"/>
    </location>
</feature>
<proteinExistence type="predicted"/>
<evidence type="ECO:0000256" key="1">
    <source>
        <dbReference type="SAM" id="MobiDB-lite"/>
    </source>
</evidence>
<protein>
    <submittedName>
        <fullName evidence="2">Uncharacterized protein</fullName>
    </submittedName>
</protein>
<evidence type="ECO:0000313" key="2">
    <source>
        <dbReference type="EMBL" id="KAK7474522.1"/>
    </source>
</evidence>
<sequence length="144" mass="16165">MFPVQKPSDIEKQADDRRRPPDSTFHLRLPSWEKGARNKIQSSVPSLLLDGEWQGDRRTRLSPPFREQPRRGLLASLLSELLVVAKKRRGERVGDEDKGVADPADAAGGNGQRWKSVPSFLPLPELELLSSFSRPMHRTGCEGN</sequence>
<feature type="region of interest" description="Disordered" evidence="1">
    <location>
        <begin position="1"/>
        <end position="30"/>
    </location>
</feature>
<comment type="caution">
    <text evidence="2">The sequence shown here is derived from an EMBL/GenBank/DDBJ whole genome shotgun (WGS) entry which is preliminary data.</text>
</comment>
<name>A0ABD0JHW4_9CAEN</name>
<dbReference type="AlphaFoldDB" id="A0ABD0JHW4"/>